<keyword evidence="1" id="KW-0812">Transmembrane</keyword>
<dbReference type="AlphaFoldDB" id="A0A0E9WFQ1"/>
<keyword evidence="1" id="KW-0472">Membrane</keyword>
<accession>A0A0E9WFQ1</accession>
<dbReference type="EMBL" id="GBXM01020187">
    <property type="protein sequence ID" value="JAH88390.1"/>
    <property type="molecule type" value="Transcribed_RNA"/>
</dbReference>
<reference evidence="2" key="2">
    <citation type="journal article" date="2015" name="Fish Shellfish Immunol.">
        <title>Early steps in the European eel (Anguilla anguilla)-Vibrio vulnificus interaction in the gills: Role of the RtxA13 toxin.</title>
        <authorList>
            <person name="Callol A."/>
            <person name="Pajuelo D."/>
            <person name="Ebbesson L."/>
            <person name="Teles M."/>
            <person name="MacKenzie S."/>
            <person name="Amaro C."/>
        </authorList>
    </citation>
    <scope>NUCLEOTIDE SEQUENCE</scope>
</reference>
<protein>
    <submittedName>
        <fullName evidence="2">Uncharacterized protein</fullName>
    </submittedName>
</protein>
<feature type="transmembrane region" description="Helical" evidence="1">
    <location>
        <begin position="48"/>
        <end position="72"/>
    </location>
</feature>
<sequence>MFFCRQDGSYHSTDFTVMFPLSYKRYETYLTTYSRFSSNPSLSFNKTFIFIFVPVVFSVHFSSCQIHNFWILNKIMKHFPNWCLYAIDTIRCQ</sequence>
<evidence type="ECO:0000313" key="2">
    <source>
        <dbReference type="EMBL" id="JAH88390.1"/>
    </source>
</evidence>
<organism evidence="2">
    <name type="scientific">Anguilla anguilla</name>
    <name type="common">European freshwater eel</name>
    <name type="synonym">Muraena anguilla</name>
    <dbReference type="NCBI Taxonomy" id="7936"/>
    <lineage>
        <taxon>Eukaryota</taxon>
        <taxon>Metazoa</taxon>
        <taxon>Chordata</taxon>
        <taxon>Craniata</taxon>
        <taxon>Vertebrata</taxon>
        <taxon>Euteleostomi</taxon>
        <taxon>Actinopterygii</taxon>
        <taxon>Neopterygii</taxon>
        <taxon>Teleostei</taxon>
        <taxon>Anguilliformes</taxon>
        <taxon>Anguillidae</taxon>
        <taxon>Anguilla</taxon>
    </lineage>
</organism>
<name>A0A0E9WFQ1_ANGAN</name>
<keyword evidence="1" id="KW-1133">Transmembrane helix</keyword>
<evidence type="ECO:0000256" key="1">
    <source>
        <dbReference type="SAM" id="Phobius"/>
    </source>
</evidence>
<reference evidence="2" key="1">
    <citation type="submission" date="2014-11" db="EMBL/GenBank/DDBJ databases">
        <authorList>
            <person name="Amaro Gonzalez C."/>
        </authorList>
    </citation>
    <scope>NUCLEOTIDE SEQUENCE</scope>
</reference>
<proteinExistence type="predicted"/>